<organism evidence="2 3">
    <name type="scientific">Capillimicrobium parvum</name>
    <dbReference type="NCBI Taxonomy" id="2884022"/>
    <lineage>
        <taxon>Bacteria</taxon>
        <taxon>Bacillati</taxon>
        <taxon>Actinomycetota</taxon>
        <taxon>Thermoleophilia</taxon>
        <taxon>Solirubrobacterales</taxon>
        <taxon>Capillimicrobiaceae</taxon>
        <taxon>Capillimicrobium</taxon>
    </lineage>
</organism>
<dbReference type="Pfam" id="PF01740">
    <property type="entry name" value="STAS"/>
    <property type="match status" value="1"/>
</dbReference>
<dbReference type="InterPro" id="IPR036513">
    <property type="entry name" value="STAS_dom_sf"/>
</dbReference>
<gene>
    <name evidence="2" type="ORF">DSM104329_03041</name>
</gene>
<reference evidence="2" key="1">
    <citation type="journal article" date="2022" name="Int. J. Syst. Evol. Microbiol.">
        <title>Pseudomonas aegrilactucae sp. nov. and Pseudomonas morbosilactucae sp. nov., pathogens causing bacterial rot of lettuce in Japan.</title>
        <authorList>
            <person name="Sawada H."/>
            <person name="Fujikawa T."/>
            <person name="Satou M."/>
        </authorList>
    </citation>
    <scope>NUCLEOTIDE SEQUENCE</scope>
    <source>
        <strain evidence="2">0166_1</strain>
    </source>
</reference>
<evidence type="ECO:0000259" key="1">
    <source>
        <dbReference type="Pfam" id="PF01740"/>
    </source>
</evidence>
<dbReference type="InterPro" id="IPR002645">
    <property type="entry name" value="STAS_dom"/>
</dbReference>
<dbReference type="SUPFAM" id="SSF52091">
    <property type="entry name" value="SpoIIaa-like"/>
    <property type="match status" value="1"/>
</dbReference>
<dbReference type="Proteomes" id="UP001162834">
    <property type="component" value="Chromosome"/>
</dbReference>
<sequence length="133" mass="14578">MSATHYSAALTPAGRIPTRFSVRRLGERLAVVSAGEWLDEEHARAFARCVLRTTQEGIRELVIDLSEVRHHAWPAIYALCELEARLSEACCEPVAAAASALLTHDLRAVGLDQTWELAPTVDEALGEMLARPC</sequence>
<dbReference type="AlphaFoldDB" id="A0A9E6XYM6"/>
<dbReference type="KEGG" id="sbae:DSM104329_03041"/>
<dbReference type="RefSeq" id="WP_259310702.1">
    <property type="nucleotide sequence ID" value="NZ_CP087164.1"/>
</dbReference>
<dbReference type="EMBL" id="CP087164">
    <property type="protein sequence ID" value="UGS36633.1"/>
    <property type="molecule type" value="Genomic_DNA"/>
</dbReference>
<evidence type="ECO:0000313" key="3">
    <source>
        <dbReference type="Proteomes" id="UP001162834"/>
    </source>
</evidence>
<feature type="domain" description="STAS" evidence="1">
    <location>
        <begin position="30"/>
        <end position="124"/>
    </location>
</feature>
<proteinExistence type="predicted"/>
<keyword evidence="3" id="KW-1185">Reference proteome</keyword>
<protein>
    <recommendedName>
        <fullName evidence="1">STAS domain-containing protein</fullName>
    </recommendedName>
</protein>
<dbReference type="Gene3D" id="3.30.750.24">
    <property type="entry name" value="STAS domain"/>
    <property type="match status" value="1"/>
</dbReference>
<name>A0A9E6XYM6_9ACTN</name>
<evidence type="ECO:0000313" key="2">
    <source>
        <dbReference type="EMBL" id="UGS36633.1"/>
    </source>
</evidence>
<accession>A0A9E6XYM6</accession>